<keyword evidence="4" id="KW-1185">Reference proteome</keyword>
<dbReference type="PANTHER" id="PTHR14581">
    <property type="match status" value="1"/>
</dbReference>
<feature type="region of interest" description="Disordered" evidence="2">
    <location>
        <begin position="1"/>
        <end position="35"/>
    </location>
</feature>
<proteinExistence type="inferred from homology"/>
<dbReference type="PANTHER" id="PTHR14581:SF4">
    <property type="entry name" value="PROLINE-RICH PROTEIN 15"/>
    <property type="match status" value="1"/>
</dbReference>
<organism evidence="3 4">
    <name type="scientific">Menidia menidia</name>
    <name type="common">Atlantic silverside</name>
    <dbReference type="NCBI Taxonomy" id="238744"/>
    <lineage>
        <taxon>Eukaryota</taxon>
        <taxon>Metazoa</taxon>
        <taxon>Chordata</taxon>
        <taxon>Craniata</taxon>
        <taxon>Vertebrata</taxon>
        <taxon>Euteleostomi</taxon>
        <taxon>Actinopterygii</taxon>
        <taxon>Neopterygii</taxon>
        <taxon>Teleostei</taxon>
        <taxon>Neoteleostei</taxon>
        <taxon>Acanthomorphata</taxon>
        <taxon>Ovalentaria</taxon>
        <taxon>Atherinomorphae</taxon>
        <taxon>Atheriniformes</taxon>
        <taxon>Atherinopsidae</taxon>
        <taxon>Menidiinae</taxon>
        <taxon>Menidia</taxon>
    </lineage>
</organism>
<name>A0A8S4AU90_9TELE</name>
<feature type="compositionally biased region" description="Basic residues" evidence="2">
    <location>
        <begin position="123"/>
        <end position="140"/>
    </location>
</feature>
<protein>
    <submittedName>
        <fullName evidence="3">(Atlantic silverside) hypothetical protein</fullName>
    </submittedName>
</protein>
<dbReference type="OrthoDB" id="9924851at2759"/>
<dbReference type="AlphaFoldDB" id="A0A8S4AU90"/>
<evidence type="ECO:0000313" key="3">
    <source>
        <dbReference type="EMBL" id="CAG5890733.1"/>
    </source>
</evidence>
<dbReference type="EMBL" id="CAJRST010005557">
    <property type="protein sequence ID" value="CAG5890733.1"/>
    <property type="molecule type" value="Genomic_DNA"/>
</dbReference>
<comment type="caution">
    <text evidence="3">The sequence shown here is derived from an EMBL/GenBank/DDBJ whole genome shotgun (WGS) entry which is preliminary data.</text>
</comment>
<dbReference type="InterPro" id="IPR028237">
    <property type="entry name" value="PRR15"/>
</dbReference>
<reference evidence="3" key="1">
    <citation type="submission" date="2021-05" db="EMBL/GenBank/DDBJ databases">
        <authorList>
            <person name="Tigano A."/>
        </authorList>
    </citation>
    <scope>NUCLEOTIDE SEQUENCE</scope>
</reference>
<evidence type="ECO:0000256" key="1">
    <source>
        <dbReference type="ARBA" id="ARBA00010096"/>
    </source>
</evidence>
<gene>
    <name evidence="3" type="ORF">MMEN_LOCUS6287</name>
</gene>
<feature type="compositionally biased region" description="Polar residues" evidence="2">
    <location>
        <begin position="85"/>
        <end position="98"/>
    </location>
</feature>
<comment type="similarity">
    <text evidence="1">Belongs to the PRR15 family.</text>
</comment>
<dbReference type="Pfam" id="PF15321">
    <property type="entry name" value="ATAD4"/>
    <property type="match status" value="1"/>
</dbReference>
<sequence>MTCKAREHLSERSDGHYVRFSSQVPPGSPKMTERAPWWKAFLPRKKSGAAKDLGPAQGFGPDFNPFAQQSEKPKETPPAAASKTPCDQSLSRQESGKGSSLLSDDTFDDSNLESVFNEQTCRRNMKVSRSGRFKEKRRVRSTLPLEEKETENAAPGKGDVR</sequence>
<accession>A0A8S4AU90</accession>
<evidence type="ECO:0000256" key="2">
    <source>
        <dbReference type="SAM" id="MobiDB-lite"/>
    </source>
</evidence>
<dbReference type="Proteomes" id="UP000677803">
    <property type="component" value="Unassembled WGS sequence"/>
</dbReference>
<feature type="region of interest" description="Disordered" evidence="2">
    <location>
        <begin position="48"/>
        <end position="161"/>
    </location>
</feature>
<feature type="compositionally biased region" description="Basic and acidic residues" evidence="2">
    <location>
        <begin position="1"/>
        <end position="17"/>
    </location>
</feature>
<evidence type="ECO:0000313" key="4">
    <source>
        <dbReference type="Proteomes" id="UP000677803"/>
    </source>
</evidence>